<keyword evidence="1" id="KW-0732">Signal</keyword>
<reference evidence="2" key="1">
    <citation type="submission" date="2022-11" db="EMBL/GenBank/DDBJ databases">
        <title>Genome Resource of Sclerotinia nivalis Strain SnTB1, a Plant Pathogen Isolated from American Ginseng.</title>
        <authorList>
            <person name="Fan S."/>
        </authorList>
    </citation>
    <scope>NUCLEOTIDE SEQUENCE</scope>
    <source>
        <strain evidence="2">SnTB1</strain>
    </source>
</reference>
<evidence type="ECO:0000256" key="1">
    <source>
        <dbReference type="SAM" id="SignalP"/>
    </source>
</evidence>
<organism evidence="2 3">
    <name type="scientific">Sclerotinia nivalis</name>
    <dbReference type="NCBI Taxonomy" id="352851"/>
    <lineage>
        <taxon>Eukaryota</taxon>
        <taxon>Fungi</taxon>
        <taxon>Dikarya</taxon>
        <taxon>Ascomycota</taxon>
        <taxon>Pezizomycotina</taxon>
        <taxon>Leotiomycetes</taxon>
        <taxon>Helotiales</taxon>
        <taxon>Sclerotiniaceae</taxon>
        <taxon>Sclerotinia</taxon>
    </lineage>
</organism>
<gene>
    <name evidence="2" type="ORF">OCU04_013014</name>
</gene>
<proteinExistence type="predicted"/>
<dbReference type="Proteomes" id="UP001152300">
    <property type="component" value="Unassembled WGS sequence"/>
</dbReference>
<protein>
    <submittedName>
        <fullName evidence="2">Uncharacterized protein</fullName>
    </submittedName>
</protein>
<dbReference type="EMBL" id="JAPEIS010000017">
    <property type="protein sequence ID" value="KAJ8058160.1"/>
    <property type="molecule type" value="Genomic_DNA"/>
</dbReference>
<evidence type="ECO:0000313" key="3">
    <source>
        <dbReference type="Proteomes" id="UP001152300"/>
    </source>
</evidence>
<accession>A0A9X0A8F6</accession>
<evidence type="ECO:0000313" key="2">
    <source>
        <dbReference type="EMBL" id="KAJ8058160.1"/>
    </source>
</evidence>
<sequence>MKIQLVTLTSLLALAIAFPTTKTRASLIQGYEKGDLGKSCKAGFIRGVAAIGVCTSTIINVENGLFACSVATSSTATSPVPSHSVYGDLVTDKGKYLEDLRMIVERAIPVF</sequence>
<dbReference type="OrthoDB" id="3539166at2759"/>
<keyword evidence="3" id="KW-1185">Reference proteome</keyword>
<name>A0A9X0A8F6_9HELO</name>
<feature type="signal peptide" evidence="1">
    <location>
        <begin position="1"/>
        <end position="17"/>
    </location>
</feature>
<feature type="chain" id="PRO_5040987294" evidence="1">
    <location>
        <begin position="18"/>
        <end position="111"/>
    </location>
</feature>
<comment type="caution">
    <text evidence="2">The sequence shown here is derived from an EMBL/GenBank/DDBJ whole genome shotgun (WGS) entry which is preliminary data.</text>
</comment>
<dbReference type="AlphaFoldDB" id="A0A9X0A8F6"/>